<reference evidence="7" key="1">
    <citation type="submission" date="2013-06" db="EMBL/GenBank/DDBJ databases">
        <authorList>
            <person name="Weinstock G."/>
            <person name="Sodergren E."/>
            <person name="Clifton S."/>
            <person name="Fulton L."/>
            <person name="Fulton B."/>
            <person name="Courtney L."/>
            <person name="Fronick C."/>
            <person name="Harrison M."/>
            <person name="Strong C."/>
            <person name="Farmer C."/>
            <person name="Delahaunty K."/>
            <person name="Markovic C."/>
            <person name="Hall O."/>
            <person name="Minx P."/>
            <person name="Tomlinson C."/>
            <person name="Mitreva M."/>
            <person name="Nelson J."/>
            <person name="Hou S."/>
            <person name="Wollam A."/>
            <person name="Pepin K.H."/>
            <person name="Johnson M."/>
            <person name="Bhonagiri V."/>
            <person name="Nash W.E."/>
            <person name="Warren W."/>
            <person name="Chinwalla A."/>
            <person name="Mardis E.R."/>
            <person name="Wilson R.K."/>
        </authorList>
    </citation>
    <scope>NUCLEOTIDE SEQUENCE [LARGE SCALE GENOMIC DNA]</scope>
    <source>
        <strain evidence="7">ATCC 49176</strain>
    </source>
</reference>
<dbReference type="Gene3D" id="1.10.150.20">
    <property type="entry name" value="5' to 3' exonuclease, C-terminal subdomain"/>
    <property type="match status" value="1"/>
</dbReference>
<dbReference type="PROSITE" id="PS50173">
    <property type="entry name" value="UMUC"/>
    <property type="match status" value="1"/>
</dbReference>
<dbReference type="Gene3D" id="3.40.1170.60">
    <property type="match status" value="1"/>
</dbReference>
<dbReference type="eggNOG" id="COG0389">
    <property type="taxonomic scope" value="Bacteria"/>
</dbReference>
<sequence length="423" mass="47623">MLERDTDLFPKQDILCIDCKSFFASIECVERGLDPLTAKLCVVSRPHLKGGLVLASSPRMKSEYGIGTGSRVYDLPKRDSDIVLAPARMNLYVQRNHDINQIFLQYVAWEDLHVYSIDEAFLDVGRSHALFGSNYQIAWQIQHEIYKRYGLPTCVGIGDNLLLAKLCLDNVAKYRSPYLAYWSYARIPETVWKIEKLSDFWGIGRRTQTSLESMGIYSVKDLAHADLGKLKARFGVKGAELYYHANGLDASVIREAYSPQSQVYSASQILERNYLDYRQVALVVREMADNLASRLRREGRMTSCLGLGIGYGKDIVPKRSGGQMTFELTSSSKQLMAHSQTLLKRHYFRLPVKSLHLTVSHLQAAGSIQLSLFQDPEQSAQEERAERVVDAVRERYGYGSLVRASSLLPGATAIQRADLIGGH</sequence>
<comment type="caution">
    <text evidence="7">The sequence shown here is derived from an EMBL/GenBank/DDBJ whole genome shotgun (WGS) entry which is preliminary data.</text>
</comment>
<keyword evidence="2" id="KW-0515">Mutator protein</keyword>
<dbReference type="GO" id="GO:0006281">
    <property type="term" value="P:DNA repair"/>
    <property type="evidence" value="ECO:0007669"/>
    <property type="project" value="InterPro"/>
</dbReference>
<dbReference type="PANTHER" id="PTHR11076:SF35">
    <property type="entry name" value="DNA REPAIR PROTEIN HOMOLOG YOBH"/>
    <property type="match status" value="1"/>
</dbReference>
<dbReference type="InterPro" id="IPR036775">
    <property type="entry name" value="DNA_pol_Y-fam_lit_finger_sf"/>
</dbReference>
<evidence type="ECO:0000256" key="2">
    <source>
        <dbReference type="ARBA" id="ARBA00022457"/>
    </source>
</evidence>
<name>W1Q536_ABIDE</name>
<organism evidence="7 8">
    <name type="scientific">Abiotrophia defectiva ATCC 49176</name>
    <dbReference type="NCBI Taxonomy" id="592010"/>
    <lineage>
        <taxon>Bacteria</taxon>
        <taxon>Bacillati</taxon>
        <taxon>Bacillota</taxon>
        <taxon>Bacilli</taxon>
        <taxon>Lactobacillales</taxon>
        <taxon>Aerococcaceae</taxon>
        <taxon>Abiotrophia</taxon>
    </lineage>
</organism>
<dbReference type="SUPFAM" id="SSF100879">
    <property type="entry name" value="Lesion bypass DNA polymerase (Y-family), little finger domain"/>
    <property type="match status" value="1"/>
</dbReference>
<accession>W1Q536</accession>
<dbReference type="InterPro" id="IPR043502">
    <property type="entry name" value="DNA/RNA_pol_sf"/>
</dbReference>
<evidence type="ECO:0000313" key="8">
    <source>
        <dbReference type="Proteomes" id="UP000019050"/>
    </source>
</evidence>
<keyword evidence="4" id="KW-0235">DNA replication</keyword>
<dbReference type="InterPro" id="IPR043128">
    <property type="entry name" value="Rev_trsase/Diguanyl_cyclase"/>
</dbReference>
<gene>
    <name evidence="7" type="ORF">GCWU000182_000052</name>
</gene>
<dbReference type="AlphaFoldDB" id="W1Q536"/>
<dbReference type="InterPro" id="IPR001126">
    <property type="entry name" value="UmuC"/>
</dbReference>
<evidence type="ECO:0000256" key="4">
    <source>
        <dbReference type="ARBA" id="ARBA00022705"/>
    </source>
</evidence>
<dbReference type="RefSeq" id="WP_023390713.1">
    <property type="nucleotide sequence ID" value="NZ_KI535340.1"/>
</dbReference>
<dbReference type="GeneID" id="84816222"/>
<keyword evidence="3" id="KW-0548">Nucleotidyltransferase</keyword>
<dbReference type="GO" id="GO:0003887">
    <property type="term" value="F:DNA-directed DNA polymerase activity"/>
    <property type="evidence" value="ECO:0007669"/>
    <property type="project" value="UniProtKB-KW"/>
</dbReference>
<dbReference type="GO" id="GO:0005829">
    <property type="term" value="C:cytosol"/>
    <property type="evidence" value="ECO:0007669"/>
    <property type="project" value="TreeGrafter"/>
</dbReference>
<dbReference type="GO" id="GO:0006260">
    <property type="term" value="P:DNA replication"/>
    <property type="evidence" value="ECO:0007669"/>
    <property type="project" value="UniProtKB-KW"/>
</dbReference>
<proteinExistence type="inferred from homology"/>
<dbReference type="GO" id="GO:0042276">
    <property type="term" value="P:error-prone translesion synthesis"/>
    <property type="evidence" value="ECO:0007669"/>
    <property type="project" value="TreeGrafter"/>
</dbReference>
<evidence type="ECO:0000256" key="5">
    <source>
        <dbReference type="ARBA" id="ARBA00022932"/>
    </source>
</evidence>
<dbReference type="InterPro" id="IPR053848">
    <property type="entry name" value="IMS_HHH_1"/>
</dbReference>
<evidence type="ECO:0000313" key="7">
    <source>
        <dbReference type="EMBL" id="ESK66365.1"/>
    </source>
</evidence>
<dbReference type="Gene3D" id="3.30.1490.100">
    <property type="entry name" value="DNA polymerase, Y-family, little finger domain"/>
    <property type="match status" value="1"/>
</dbReference>
<dbReference type="Pfam" id="PF11799">
    <property type="entry name" value="IMS_C"/>
    <property type="match status" value="1"/>
</dbReference>
<dbReference type="SUPFAM" id="SSF56672">
    <property type="entry name" value="DNA/RNA polymerases"/>
    <property type="match status" value="1"/>
</dbReference>
<dbReference type="OrthoDB" id="9808813at2"/>
<dbReference type="GO" id="GO:0009432">
    <property type="term" value="P:SOS response"/>
    <property type="evidence" value="ECO:0007669"/>
    <property type="project" value="TreeGrafter"/>
</dbReference>
<dbReference type="Pfam" id="PF00817">
    <property type="entry name" value="IMS"/>
    <property type="match status" value="1"/>
</dbReference>
<dbReference type="Gene3D" id="3.30.70.270">
    <property type="match status" value="1"/>
</dbReference>
<comment type="similarity">
    <text evidence="1">Belongs to the DNA polymerase type-Y family.</text>
</comment>
<evidence type="ECO:0000256" key="1">
    <source>
        <dbReference type="ARBA" id="ARBA00010945"/>
    </source>
</evidence>
<dbReference type="HOGENOM" id="CLU_012348_5_0_9"/>
<dbReference type="GO" id="GO:0003684">
    <property type="term" value="F:damaged DNA binding"/>
    <property type="evidence" value="ECO:0007669"/>
    <property type="project" value="InterPro"/>
</dbReference>
<dbReference type="InterPro" id="IPR050116">
    <property type="entry name" value="DNA_polymerase-Y"/>
</dbReference>
<feature type="domain" description="UmuC" evidence="6">
    <location>
        <begin position="14"/>
        <end position="204"/>
    </location>
</feature>
<dbReference type="InterPro" id="IPR017961">
    <property type="entry name" value="DNA_pol_Y-fam_little_finger"/>
</dbReference>
<dbReference type="EMBL" id="ACIN03000001">
    <property type="protein sequence ID" value="ESK66365.1"/>
    <property type="molecule type" value="Genomic_DNA"/>
</dbReference>
<protein>
    <submittedName>
        <fullName evidence="7">ImpB/MucB/SamB family protein</fullName>
    </submittedName>
</protein>
<evidence type="ECO:0000259" key="6">
    <source>
        <dbReference type="PROSITE" id="PS50173"/>
    </source>
</evidence>
<keyword evidence="8" id="KW-1185">Reference proteome</keyword>
<dbReference type="PANTHER" id="PTHR11076">
    <property type="entry name" value="DNA REPAIR POLYMERASE UMUC / TRANSFERASE FAMILY MEMBER"/>
    <property type="match status" value="1"/>
</dbReference>
<dbReference type="Pfam" id="PF21999">
    <property type="entry name" value="IMS_HHH_1"/>
    <property type="match status" value="1"/>
</dbReference>
<dbReference type="Proteomes" id="UP000019050">
    <property type="component" value="Unassembled WGS sequence"/>
</dbReference>
<evidence type="ECO:0000256" key="3">
    <source>
        <dbReference type="ARBA" id="ARBA00022695"/>
    </source>
</evidence>
<keyword evidence="5" id="KW-0808">Transferase</keyword>
<dbReference type="STRING" id="592010.GCWU000182_000052"/>
<keyword evidence="5" id="KW-0239">DNA-directed DNA polymerase</keyword>